<gene>
    <name evidence="2" type="ORF">GCM10009425_23830</name>
</gene>
<evidence type="ECO:0000259" key="1">
    <source>
        <dbReference type="PROSITE" id="PS51725"/>
    </source>
</evidence>
<dbReference type="PANTHER" id="PTHR37811">
    <property type="entry name" value="BLL5343 PROTEIN"/>
    <property type="match status" value="1"/>
</dbReference>
<dbReference type="EMBL" id="BMNW01000004">
    <property type="protein sequence ID" value="GGM12072.1"/>
    <property type="molecule type" value="Genomic_DNA"/>
</dbReference>
<dbReference type="Proteomes" id="UP000616499">
    <property type="component" value="Unassembled WGS sequence"/>
</dbReference>
<dbReference type="Pfam" id="PF03992">
    <property type="entry name" value="ABM"/>
    <property type="match status" value="1"/>
</dbReference>
<dbReference type="InterPro" id="IPR011008">
    <property type="entry name" value="Dimeric_a/b-barrel"/>
</dbReference>
<keyword evidence="3" id="KW-1185">Reference proteome</keyword>
<dbReference type="InterPro" id="IPR052936">
    <property type="entry name" value="Jasmonate_Hydroxylase-like"/>
</dbReference>
<reference evidence="3" key="1">
    <citation type="journal article" date="2019" name="Int. J. Syst. Evol. Microbiol.">
        <title>The Global Catalogue of Microorganisms (GCM) 10K type strain sequencing project: providing services to taxonomists for standard genome sequencing and annotation.</title>
        <authorList>
            <consortium name="The Broad Institute Genomics Platform"/>
            <consortium name="The Broad Institute Genome Sequencing Center for Infectious Disease"/>
            <person name="Wu L."/>
            <person name="Ma J."/>
        </authorList>
    </citation>
    <scope>NUCLEOTIDE SEQUENCE [LARGE SCALE GENOMIC DNA]</scope>
    <source>
        <strain evidence="3">JCM 13501</strain>
    </source>
</reference>
<dbReference type="SUPFAM" id="SSF54909">
    <property type="entry name" value="Dimeric alpha+beta barrel"/>
    <property type="match status" value="1"/>
</dbReference>
<evidence type="ECO:0000313" key="2">
    <source>
        <dbReference type="EMBL" id="GGM12072.1"/>
    </source>
</evidence>
<evidence type="ECO:0000313" key="3">
    <source>
        <dbReference type="Proteomes" id="UP000616499"/>
    </source>
</evidence>
<dbReference type="RefSeq" id="WP_188866324.1">
    <property type="nucleotide sequence ID" value="NZ_BMNW01000004.1"/>
</dbReference>
<organism evidence="2 3">
    <name type="scientific">Pseudomonas asuensis</name>
    <dbReference type="NCBI Taxonomy" id="1825787"/>
    <lineage>
        <taxon>Bacteria</taxon>
        <taxon>Pseudomonadati</taxon>
        <taxon>Pseudomonadota</taxon>
        <taxon>Gammaproteobacteria</taxon>
        <taxon>Pseudomonadales</taxon>
        <taxon>Pseudomonadaceae</taxon>
        <taxon>Pseudomonas</taxon>
    </lineage>
</organism>
<comment type="caution">
    <text evidence="2">The sequence shown here is derived from an EMBL/GenBank/DDBJ whole genome shotgun (WGS) entry which is preliminary data.</text>
</comment>
<name>A0ABQ2GUZ3_9PSED</name>
<accession>A0ABQ2GUZ3</accession>
<protein>
    <recommendedName>
        <fullName evidence="1">ABM domain-containing protein</fullName>
    </recommendedName>
</protein>
<sequence>MNIPSTSCYAVYAVIFISKRSAQESEYPETAKRMLKLAQEQPGFLGVVSARREDGVGVTISYWADERSIRAWRDQSEHQQARLKGRTKWYEGYSVQIAKIERAYSLDKTDKSAFVSKGLTNGE</sequence>
<feature type="domain" description="ABM" evidence="1">
    <location>
        <begin position="11"/>
        <end position="97"/>
    </location>
</feature>
<dbReference type="Gene3D" id="3.30.70.100">
    <property type="match status" value="1"/>
</dbReference>
<dbReference type="PROSITE" id="PS51725">
    <property type="entry name" value="ABM"/>
    <property type="match status" value="1"/>
</dbReference>
<dbReference type="InterPro" id="IPR007138">
    <property type="entry name" value="ABM_dom"/>
</dbReference>
<proteinExistence type="predicted"/>
<dbReference type="PANTHER" id="PTHR37811:SF2">
    <property type="entry name" value="ABM DOMAIN-CONTAINING PROTEIN"/>
    <property type="match status" value="1"/>
</dbReference>